<dbReference type="EMBL" id="JADCNL010000008">
    <property type="protein sequence ID" value="KAG0470123.1"/>
    <property type="molecule type" value="Genomic_DNA"/>
</dbReference>
<accession>A0A835UQG2</accession>
<dbReference type="PANTHER" id="PTHR47543:SF2">
    <property type="entry name" value="RNA POLYMERASE II TRANSCRIPTION FACTOR SIII SUBUNIT A"/>
    <property type="match status" value="1"/>
</dbReference>
<evidence type="ECO:0000256" key="1">
    <source>
        <dbReference type="SAM" id="MobiDB-lite"/>
    </source>
</evidence>
<gene>
    <name evidence="2" type="ORF">HPP92_016823</name>
</gene>
<evidence type="ECO:0000313" key="2">
    <source>
        <dbReference type="EMBL" id="KAG0470123.1"/>
    </source>
</evidence>
<dbReference type="OrthoDB" id="4062651at2759"/>
<dbReference type="InterPro" id="IPR010684">
    <property type="entry name" value="RNA_pol_II_trans_fac_SIII_A"/>
</dbReference>
<dbReference type="Gene3D" id="6.10.250.3180">
    <property type="match status" value="1"/>
</dbReference>
<evidence type="ECO:0000313" key="3">
    <source>
        <dbReference type="Proteomes" id="UP000636800"/>
    </source>
</evidence>
<evidence type="ECO:0008006" key="4">
    <source>
        <dbReference type="Google" id="ProtNLM"/>
    </source>
</evidence>
<dbReference type="AlphaFoldDB" id="A0A835UQG2"/>
<dbReference type="Proteomes" id="UP000636800">
    <property type="component" value="Unassembled WGS sequence"/>
</dbReference>
<dbReference type="PANTHER" id="PTHR47543">
    <property type="entry name" value="OS08G0169600 PROTEIN"/>
    <property type="match status" value="1"/>
</dbReference>
<dbReference type="GO" id="GO:0006368">
    <property type="term" value="P:transcription elongation by RNA polymerase II"/>
    <property type="evidence" value="ECO:0007669"/>
    <property type="project" value="InterPro"/>
</dbReference>
<dbReference type="Pfam" id="PF06881">
    <property type="entry name" value="Elongin_A"/>
    <property type="match status" value="1"/>
</dbReference>
<sequence>MLSVRAKIVMGREVPSLVKLCIGSAIANLRYIGDVGALDMHLLKDILPHCTIDQLMNIEKSTEGVDLSPVTNDLWRKFYEKHFGDEHAKLVTRRMNQKQVVFKWRQLYEAKTKEREDFQNKSAERLKQRYDEELAKRQSKQIQICSKVPPSANKRSFFSVSGHNVSHLKSNLMKKARLEYLKSNEVANAAMRKNAVQRKSLPTQSLSGLSKPISFPGKGSASTSQARYRR</sequence>
<keyword evidence="3" id="KW-1185">Reference proteome</keyword>
<protein>
    <recommendedName>
        <fullName evidence="4">Elongin-A</fullName>
    </recommendedName>
</protein>
<name>A0A835UQG2_VANPL</name>
<dbReference type="GO" id="GO:0070449">
    <property type="term" value="C:elongin complex"/>
    <property type="evidence" value="ECO:0007669"/>
    <property type="project" value="InterPro"/>
</dbReference>
<reference evidence="2 3" key="1">
    <citation type="journal article" date="2020" name="Nat. Food">
        <title>A phased Vanilla planifolia genome enables genetic improvement of flavour and production.</title>
        <authorList>
            <person name="Hasing T."/>
            <person name="Tang H."/>
            <person name="Brym M."/>
            <person name="Khazi F."/>
            <person name="Huang T."/>
            <person name="Chambers A.H."/>
        </authorList>
    </citation>
    <scope>NUCLEOTIDE SEQUENCE [LARGE SCALE GENOMIC DNA]</scope>
    <source>
        <tissue evidence="2">Leaf</tissue>
    </source>
</reference>
<feature type="compositionally biased region" description="Polar residues" evidence="1">
    <location>
        <begin position="220"/>
        <end position="230"/>
    </location>
</feature>
<comment type="caution">
    <text evidence="2">The sequence shown here is derived from an EMBL/GenBank/DDBJ whole genome shotgun (WGS) entry which is preliminary data.</text>
</comment>
<feature type="region of interest" description="Disordered" evidence="1">
    <location>
        <begin position="193"/>
        <end position="230"/>
    </location>
</feature>
<proteinExistence type="predicted"/>
<organism evidence="2 3">
    <name type="scientific">Vanilla planifolia</name>
    <name type="common">Vanilla</name>
    <dbReference type="NCBI Taxonomy" id="51239"/>
    <lineage>
        <taxon>Eukaryota</taxon>
        <taxon>Viridiplantae</taxon>
        <taxon>Streptophyta</taxon>
        <taxon>Embryophyta</taxon>
        <taxon>Tracheophyta</taxon>
        <taxon>Spermatophyta</taxon>
        <taxon>Magnoliopsida</taxon>
        <taxon>Liliopsida</taxon>
        <taxon>Asparagales</taxon>
        <taxon>Orchidaceae</taxon>
        <taxon>Vanilloideae</taxon>
        <taxon>Vanilleae</taxon>
        <taxon>Vanilla</taxon>
    </lineage>
</organism>